<reference evidence="3" key="1">
    <citation type="submission" date="2011-02" db="EMBL/GenBank/DDBJ databases">
        <title>The complete genome of Planctomyces brasiliensis DSM 5305.</title>
        <authorList>
            <person name="Lucas S."/>
            <person name="Copeland A."/>
            <person name="Lapidus A."/>
            <person name="Bruce D."/>
            <person name="Goodwin L."/>
            <person name="Pitluck S."/>
            <person name="Kyrpides N."/>
            <person name="Mavromatis K."/>
            <person name="Pagani I."/>
            <person name="Ivanova N."/>
            <person name="Ovchinnikova G."/>
            <person name="Lu M."/>
            <person name="Detter J.C."/>
            <person name="Han C."/>
            <person name="Land M."/>
            <person name="Hauser L."/>
            <person name="Markowitz V."/>
            <person name="Cheng J.-F."/>
            <person name="Hugenholtz P."/>
            <person name="Woyke T."/>
            <person name="Wu D."/>
            <person name="Tindall B."/>
            <person name="Pomrenke H.G."/>
            <person name="Brambilla E."/>
            <person name="Klenk H.-P."/>
            <person name="Eisen J.A."/>
        </authorList>
    </citation>
    <scope>NUCLEOTIDE SEQUENCE [LARGE SCALE GENOMIC DNA]</scope>
    <source>
        <strain evidence="3">ATCC 49424 / DSM 5305 / JCM 21570 / NBRC 103401 / IFAM 1448</strain>
    </source>
</reference>
<dbReference type="Proteomes" id="UP000006860">
    <property type="component" value="Chromosome"/>
</dbReference>
<dbReference type="RefSeq" id="WP_013629265.1">
    <property type="nucleotide sequence ID" value="NC_015174.1"/>
</dbReference>
<dbReference type="STRING" id="756272.Plabr_2944"/>
<organism evidence="2 3">
    <name type="scientific">Rubinisphaera brasiliensis (strain ATCC 49424 / DSM 5305 / JCM 21570 / IAM 15109 / NBRC 103401 / IFAM 1448)</name>
    <name type="common">Planctomyces brasiliensis</name>
    <dbReference type="NCBI Taxonomy" id="756272"/>
    <lineage>
        <taxon>Bacteria</taxon>
        <taxon>Pseudomonadati</taxon>
        <taxon>Planctomycetota</taxon>
        <taxon>Planctomycetia</taxon>
        <taxon>Planctomycetales</taxon>
        <taxon>Planctomycetaceae</taxon>
        <taxon>Rubinisphaera</taxon>
    </lineage>
</organism>
<feature type="region of interest" description="Disordered" evidence="1">
    <location>
        <begin position="573"/>
        <end position="596"/>
    </location>
</feature>
<feature type="region of interest" description="Disordered" evidence="1">
    <location>
        <begin position="251"/>
        <end position="285"/>
    </location>
</feature>
<dbReference type="eggNOG" id="COG5337">
    <property type="taxonomic scope" value="Bacteria"/>
</dbReference>
<feature type="compositionally biased region" description="Basic and acidic residues" evidence="1">
    <location>
        <begin position="251"/>
        <end position="275"/>
    </location>
</feature>
<protein>
    <submittedName>
        <fullName evidence="2">Uncharacterized protein</fullName>
    </submittedName>
</protein>
<feature type="compositionally biased region" description="Basic and acidic residues" evidence="1">
    <location>
        <begin position="201"/>
        <end position="219"/>
    </location>
</feature>
<feature type="compositionally biased region" description="Basic and acidic residues" evidence="1">
    <location>
        <begin position="23"/>
        <end position="39"/>
    </location>
</feature>
<feature type="region of interest" description="Disordered" evidence="1">
    <location>
        <begin position="1"/>
        <end position="231"/>
    </location>
</feature>
<evidence type="ECO:0000313" key="2">
    <source>
        <dbReference type="EMBL" id="ADY60543.1"/>
    </source>
</evidence>
<dbReference type="AlphaFoldDB" id="F0SGE4"/>
<gene>
    <name evidence="2" type="ordered locus">Plabr_2944</name>
</gene>
<name>F0SGE4_RUBBR</name>
<sequence>MNELRQRIESQRNQRSPQSGASDFRRDLNERLNRDDIRNRMQPGNGPGNGRSDNDRSDRSPSNDLRQRLENRGDRGNSGSSRSDELNQRLRELQNRMRNGDRVTPGDGPGDRESRPDGSPFGDRNQRPDPTDRDGNRGPDFGNRPDMGDREGRPDGPRGERGDDNRGDENRGNNDRGNSDRADDDRGDGDRPGRGNGPGMGDRDGDGSGRGRDGDRDGRGISGDFDDLRDRLRDDNLDRDELRDRAERIRDEFQGRRDGPGGRDDRFNDWDRGRPGADFGGRSPGRRDFDRDWDNQVLNYLRFGNNDLIRQYVNNGRRDDFFRDRDFRVRYYDPRGRNDYWRRYHNQINFDVWGRSIARHVVRLRAAQLAGYRYDRRNYLYRDYWGRPLGVYYRDVFRPGSRFIVPHFNRNYRGSYYCYGGSYYYYPETYAMGPSTVTTSEPVEMDYGGFDYVGDLAHRFERMTNDICLEMHYNYRGNPEFDQVYRDAYMVLTAAKEIEQAAERGDQQAAADLLYGLDQLFYYVYDQAATWERNEQKQIGDGDLMAKFSITEALLQHLMYNVGVEPSFDVVDEAAPQPTSEPPAAGNIPSPQFPAP</sequence>
<accession>F0SGE4</accession>
<evidence type="ECO:0000313" key="3">
    <source>
        <dbReference type="Proteomes" id="UP000006860"/>
    </source>
</evidence>
<feature type="compositionally biased region" description="Basic and acidic residues" evidence="1">
    <location>
        <begin position="146"/>
        <end position="193"/>
    </location>
</feature>
<dbReference type="EMBL" id="CP002546">
    <property type="protein sequence ID" value="ADY60543.1"/>
    <property type="molecule type" value="Genomic_DNA"/>
</dbReference>
<dbReference type="OrthoDB" id="267854at2"/>
<dbReference type="HOGENOM" id="CLU_457750_0_0_0"/>
<proteinExistence type="predicted"/>
<feature type="compositionally biased region" description="Basic and acidic residues" evidence="1">
    <location>
        <begin position="82"/>
        <end position="101"/>
    </location>
</feature>
<dbReference type="KEGG" id="pbs:Plabr_2944"/>
<keyword evidence="3" id="KW-1185">Reference proteome</keyword>
<feature type="compositionally biased region" description="Basic and acidic residues" evidence="1">
    <location>
        <begin position="52"/>
        <end position="75"/>
    </location>
</feature>
<feature type="compositionally biased region" description="Basic and acidic residues" evidence="1">
    <location>
        <begin position="1"/>
        <end position="12"/>
    </location>
</feature>
<evidence type="ECO:0000256" key="1">
    <source>
        <dbReference type="SAM" id="MobiDB-lite"/>
    </source>
</evidence>
<feature type="compositionally biased region" description="Basic and acidic residues" evidence="1">
    <location>
        <begin position="124"/>
        <end position="137"/>
    </location>
</feature>